<evidence type="ECO:0000313" key="2">
    <source>
        <dbReference type="Proteomes" id="UP000789702"/>
    </source>
</evidence>
<organism evidence="1 2">
    <name type="scientific">Dentiscutata heterogama</name>
    <dbReference type="NCBI Taxonomy" id="1316150"/>
    <lineage>
        <taxon>Eukaryota</taxon>
        <taxon>Fungi</taxon>
        <taxon>Fungi incertae sedis</taxon>
        <taxon>Mucoromycota</taxon>
        <taxon>Glomeromycotina</taxon>
        <taxon>Glomeromycetes</taxon>
        <taxon>Diversisporales</taxon>
        <taxon>Gigasporaceae</taxon>
        <taxon>Dentiscutata</taxon>
    </lineage>
</organism>
<proteinExistence type="predicted"/>
<keyword evidence="2" id="KW-1185">Reference proteome</keyword>
<comment type="caution">
    <text evidence="1">The sequence shown here is derived from an EMBL/GenBank/DDBJ whole genome shotgun (WGS) entry which is preliminary data.</text>
</comment>
<evidence type="ECO:0000313" key="1">
    <source>
        <dbReference type="EMBL" id="CAG8709209.1"/>
    </source>
</evidence>
<reference evidence="1" key="1">
    <citation type="submission" date="2021-06" db="EMBL/GenBank/DDBJ databases">
        <authorList>
            <person name="Kallberg Y."/>
            <person name="Tangrot J."/>
            <person name="Rosling A."/>
        </authorList>
    </citation>
    <scope>NUCLEOTIDE SEQUENCE</scope>
    <source>
        <strain evidence="1">IL203A</strain>
    </source>
</reference>
<protein>
    <submittedName>
        <fullName evidence="1">14955_t:CDS:1</fullName>
    </submittedName>
</protein>
<gene>
    <name evidence="1" type="ORF">DHETER_LOCUS12166</name>
</gene>
<name>A0ACA9PN68_9GLOM</name>
<dbReference type="Proteomes" id="UP000789702">
    <property type="component" value="Unassembled WGS sequence"/>
</dbReference>
<sequence length="137" mass="16017">TQYFREQYLQWHMERFDYKKVVYARSKNQVNIISSIHQCAKSNQLQTMRKMMNIYFFVKHNIATLNFEDLCLLIELQIQNSNENIILGGANLLNSPKPITAMQSTRGEYGSYINDHTARQFISAIAHIIEEATLNEL</sequence>
<dbReference type="EMBL" id="CAJVPU010028992">
    <property type="protein sequence ID" value="CAG8709209.1"/>
    <property type="molecule type" value="Genomic_DNA"/>
</dbReference>
<feature type="non-terminal residue" evidence="1">
    <location>
        <position position="1"/>
    </location>
</feature>
<accession>A0ACA9PN68</accession>